<dbReference type="Pfam" id="PF01841">
    <property type="entry name" value="Transglut_core"/>
    <property type="match status" value="1"/>
</dbReference>
<evidence type="ECO:0000313" key="4">
    <source>
        <dbReference type="Proteomes" id="UP000603940"/>
    </source>
</evidence>
<organism evidence="3 4">
    <name type="scientific">Pseudoroseomonas ludipueritiae</name>
    <dbReference type="NCBI Taxonomy" id="198093"/>
    <lineage>
        <taxon>Bacteria</taxon>
        <taxon>Pseudomonadati</taxon>
        <taxon>Pseudomonadota</taxon>
        <taxon>Alphaproteobacteria</taxon>
        <taxon>Acetobacterales</taxon>
        <taxon>Acetobacteraceae</taxon>
        <taxon>Pseudoroseomonas</taxon>
    </lineage>
</organism>
<comment type="caution">
    <text evidence="3">The sequence shown here is derived from an EMBL/GenBank/DDBJ whole genome shotgun (WGS) entry which is preliminary data.</text>
</comment>
<dbReference type="SUPFAM" id="SSF54001">
    <property type="entry name" value="Cysteine proteinases"/>
    <property type="match status" value="1"/>
</dbReference>
<dbReference type="InterPro" id="IPR002931">
    <property type="entry name" value="Transglutaminase-like"/>
</dbReference>
<gene>
    <name evidence="3" type="ORF">IBL25_01995</name>
</gene>
<evidence type="ECO:0000259" key="2">
    <source>
        <dbReference type="SMART" id="SM00460"/>
    </source>
</evidence>
<dbReference type="PANTHER" id="PTHR38339">
    <property type="entry name" value="TRANSGLUTAMINASE DOMAIN PROTEIN"/>
    <property type="match status" value="1"/>
</dbReference>
<keyword evidence="4" id="KW-1185">Reference proteome</keyword>
<proteinExistence type="predicted"/>
<dbReference type="SMART" id="SM00460">
    <property type="entry name" value="TGc"/>
    <property type="match status" value="1"/>
</dbReference>
<name>A0ABR7R1U5_9PROT</name>
<dbReference type="Proteomes" id="UP000603940">
    <property type="component" value="Unassembled WGS sequence"/>
</dbReference>
<dbReference type="InterPro" id="IPR038765">
    <property type="entry name" value="Papain-like_cys_pep_sf"/>
</dbReference>
<sequence>MQRRDILTSAGALALLGVGSRVSGAEAATVMPGWREFEITTRVTLEEAPGAAQLWLPLAQTAGGYQAATALRWQSSGASTVVRDDRYGAEILKTTWEPAAAGPKTIEVVQRVAACDRQGATTGMPMTVAERGFWRQATESVPTDGIVRDTALRVIGDRTAPREKLRALYDWVVDNTSRDPEVPGCGFGDVRSMLESGNLSGKCADINGLMTGLARAAGFAARDVYGIRVAPSTQFRTLGASGDISKAQHCRTEVFLEEEGWLPLDPADVRKVVLEHRLPLDGAEVRALRERLFGGWEMNWVGYNSAMDIELPGAGAGRKPNFAFLMYPCAFTAAGQPDCLRPDQFRYEINAREISA</sequence>
<evidence type="ECO:0000256" key="1">
    <source>
        <dbReference type="SAM" id="SignalP"/>
    </source>
</evidence>
<dbReference type="Gene3D" id="3.10.620.30">
    <property type="match status" value="1"/>
</dbReference>
<keyword evidence="1" id="KW-0732">Signal</keyword>
<feature type="chain" id="PRO_5045874856" evidence="1">
    <location>
        <begin position="28"/>
        <end position="356"/>
    </location>
</feature>
<dbReference type="EMBL" id="JACTUZ010000003">
    <property type="protein sequence ID" value="MBC9175715.1"/>
    <property type="molecule type" value="Genomic_DNA"/>
</dbReference>
<feature type="signal peptide" evidence="1">
    <location>
        <begin position="1"/>
        <end position="27"/>
    </location>
</feature>
<dbReference type="PANTHER" id="PTHR38339:SF1">
    <property type="entry name" value="TRANSGLUTAMINASE-LIKE DOMAIN-CONTAINING PROTEIN"/>
    <property type="match status" value="1"/>
</dbReference>
<feature type="domain" description="Transglutaminase-like" evidence="2">
    <location>
        <begin position="195"/>
        <end position="268"/>
    </location>
</feature>
<accession>A0ABR7R1U5</accession>
<protein>
    <submittedName>
        <fullName evidence="3">Transglutaminase domain-containing protein</fullName>
    </submittedName>
</protein>
<reference evidence="3 4" key="1">
    <citation type="journal article" date="2009" name="Int. J. Syst. Evol. Microbiol.">
        <title>Transfer of Teichococcus ludipueritiae and Muricoccus roseus to the genus Roseomonas, as Roseomonas ludipueritiae comb. nov. and Roseomonas rosea comb. nov., respectively, and emended description of the genus Roseomonas.</title>
        <authorList>
            <person name="Sanchez-Porro C."/>
            <person name="Gallego V."/>
            <person name="Busse H.J."/>
            <person name="Kampfer P."/>
            <person name="Ventosa A."/>
        </authorList>
    </citation>
    <scope>NUCLEOTIDE SEQUENCE [LARGE SCALE GENOMIC DNA]</scope>
    <source>
        <strain evidence="3 4">DSM 14915</strain>
    </source>
</reference>
<evidence type="ECO:0000313" key="3">
    <source>
        <dbReference type="EMBL" id="MBC9175715.1"/>
    </source>
</evidence>